<feature type="DNA-binding region" description="H-T-H motif" evidence="4">
    <location>
        <begin position="29"/>
        <end position="48"/>
    </location>
</feature>
<gene>
    <name evidence="6" type="ORF">DYU11_06425</name>
</gene>
<dbReference type="PANTHER" id="PTHR47506">
    <property type="entry name" value="TRANSCRIPTIONAL REGULATORY PROTEIN"/>
    <property type="match status" value="1"/>
</dbReference>
<evidence type="ECO:0000256" key="3">
    <source>
        <dbReference type="ARBA" id="ARBA00023163"/>
    </source>
</evidence>
<dbReference type="InterPro" id="IPR001647">
    <property type="entry name" value="HTH_TetR"/>
</dbReference>
<dbReference type="PANTHER" id="PTHR47506:SF1">
    <property type="entry name" value="HTH-TYPE TRANSCRIPTIONAL REGULATOR YJDC"/>
    <property type="match status" value="1"/>
</dbReference>
<dbReference type="AlphaFoldDB" id="A0A418MDU3"/>
<evidence type="ECO:0000256" key="2">
    <source>
        <dbReference type="ARBA" id="ARBA00023125"/>
    </source>
</evidence>
<reference evidence="6 7" key="1">
    <citation type="submission" date="2018-08" db="EMBL/GenBank/DDBJ databases">
        <title>Fibrisoma montanum sp. nov., isolated from Danxia mountain soil.</title>
        <authorList>
            <person name="Huang Y."/>
        </authorList>
    </citation>
    <scope>NUCLEOTIDE SEQUENCE [LARGE SCALE GENOMIC DNA]</scope>
    <source>
        <strain evidence="6 7">HYT19</strain>
    </source>
</reference>
<dbReference type="PROSITE" id="PS50977">
    <property type="entry name" value="HTH_TETR_2"/>
    <property type="match status" value="1"/>
</dbReference>
<dbReference type="Gene3D" id="1.10.10.60">
    <property type="entry name" value="Homeodomain-like"/>
    <property type="match status" value="1"/>
</dbReference>
<sequence>MPRPKAFDEEAVLQKAVNLFWCRGYEATSVQDLVDGLGINRASLYDTYGDKRELYIKALEHYRDAEHNGFCQWMDQSRPAIDLLRDLFTGGIRQSVDDPQQKGCFLVNATIELAPHDPAIARIVAANQRTFEERLRQVIERGQREGSINRAHSAADLARFLFTTFTGLKVMSRARPDLSAMQAVMDVAMSTLQPID</sequence>
<dbReference type="Proteomes" id="UP000283523">
    <property type="component" value="Unassembled WGS sequence"/>
</dbReference>
<keyword evidence="3" id="KW-0804">Transcription</keyword>
<dbReference type="SUPFAM" id="SSF46689">
    <property type="entry name" value="Homeodomain-like"/>
    <property type="match status" value="1"/>
</dbReference>
<evidence type="ECO:0000256" key="1">
    <source>
        <dbReference type="ARBA" id="ARBA00023015"/>
    </source>
</evidence>
<name>A0A418MDU3_9BACT</name>
<dbReference type="OrthoDB" id="9795242at2"/>
<dbReference type="InterPro" id="IPR036271">
    <property type="entry name" value="Tet_transcr_reg_TetR-rel_C_sf"/>
</dbReference>
<comment type="caution">
    <text evidence="6">The sequence shown here is derived from an EMBL/GenBank/DDBJ whole genome shotgun (WGS) entry which is preliminary data.</text>
</comment>
<evidence type="ECO:0000259" key="5">
    <source>
        <dbReference type="PROSITE" id="PS50977"/>
    </source>
</evidence>
<evidence type="ECO:0000256" key="4">
    <source>
        <dbReference type="PROSITE-ProRule" id="PRU00335"/>
    </source>
</evidence>
<dbReference type="InterPro" id="IPR011075">
    <property type="entry name" value="TetR_C"/>
</dbReference>
<dbReference type="Pfam" id="PF16925">
    <property type="entry name" value="TetR_C_13"/>
    <property type="match status" value="1"/>
</dbReference>
<protein>
    <submittedName>
        <fullName evidence="6">TetR/AcrR family transcriptional regulator</fullName>
    </submittedName>
</protein>
<organism evidence="6 7">
    <name type="scientific">Fibrisoma montanum</name>
    <dbReference type="NCBI Taxonomy" id="2305895"/>
    <lineage>
        <taxon>Bacteria</taxon>
        <taxon>Pseudomonadati</taxon>
        <taxon>Bacteroidota</taxon>
        <taxon>Cytophagia</taxon>
        <taxon>Cytophagales</taxon>
        <taxon>Spirosomataceae</taxon>
        <taxon>Fibrisoma</taxon>
    </lineage>
</organism>
<accession>A0A418MDU3</accession>
<evidence type="ECO:0000313" key="7">
    <source>
        <dbReference type="Proteomes" id="UP000283523"/>
    </source>
</evidence>
<dbReference type="RefSeq" id="WP_119666838.1">
    <property type="nucleotide sequence ID" value="NZ_QXED01000002.1"/>
</dbReference>
<keyword evidence="1" id="KW-0805">Transcription regulation</keyword>
<keyword evidence="2 4" id="KW-0238">DNA-binding</keyword>
<dbReference type="Gene3D" id="1.10.357.10">
    <property type="entry name" value="Tetracycline Repressor, domain 2"/>
    <property type="match status" value="1"/>
</dbReference>
<dbReference type="Pfam" id="PF00440">
    <property type="entry name" value="TetR_N"/>
    <property type="match status" value="1"/>
</dbReference>
<dbReference type="SUPFAM" id="SSF48498">
    <property type="entry name" value="Tetracyclin repressor-like, C-terminal domain"/>
    <property type="match status" value="1"/>
</dbReference>
<dbReference type="InterPro" id="IPR009057">
    <property type="entry name" value="Homeodomain-like_sf"/>
</dbReference>
<feature type="domain" description="HTH tetR-type" evidence="5">
    <location>
        <begin position="6"/>
        <end position="66"/>
    </location>
</feature>
<dbReference type="EMBL" id="QXED01000002">
    <property type="protein sequence ID" value="RIV24951.1"/>
    <property type="molecule type" value="Genomic_DNA"/>
</dbReference>
<keyword evidence="7" id="KW-1185">Reference proteome</keyword>
<dbReference type="GO" id="GO:0003677">
    <property type="term" value="F:DNA binding"/>
    <property type="evidence" value="ECO:0007669"/>
    <property type="project" value="UniProtKB-UniRule"/>
</dbReference>
<proteinExistence type="predicted"/>
<evidence type="ECO:0000313" key="6">
    <source>
        <dbReference type="EMBL" id="RIV24951.1"/>
    </source>
</evidence>